<comment type="subcellular location">
    <subcellularLocation>
        <location evidence="1">Nucleus</location>
    </subcellularLocation>
</comment>
<feature type="binding site" evidence="11">
    <location>
        <position position="48"/>
    </location>
    <ligand>
        <name>Zn(2+)</name>
        <dbReference type="ChEBI" id="CHEBI:29105"/>
    </ligand>
</feature>
<feature type="compositionally biased region" description="Basic residues" evidence="12">
    <location>
        <begin position="662"/>
        <end position="672"/>
    </location>
</feature>
<name>A0A8S1AC59_ARCPL</name>
<feature type="region of interest" description="Disordered" evidence="12">
    <location>
        <begin position="169"/>
        <end position="228"/>
    </location>
</feature>
<dbReference type="InterPro" id="IPR050752">
    <property type="entry name" value="C2H2-ZF_domain"/>
</dbReference>
<keyword evidence="7" id="KW-0238">DNA-binding</keyword>
<dbReference type="PROSITE" id="PS00028">
    <property type="entry name" value="ZINC_FINGER_C2H2_1"/>
    <property type="match status" value="7"/>
</dbReference>
<evidence type="ECO:0000256" key="1">
    <source>
        <dbReference type="ARBA" id="ARBA00004123"/>
    </source>
</evidence>
<dbReference type="PROSITE" id="PS50157">
    <property type="entry name" value="ZINC_FINGER_C2H2_2"/>
    <property type="match status" value="5"/>
</dbReference>
<dbReference type="Pfam" id="PF00096">
    <property type="entry name" value="zf-C2H2"/>
    <property type="match status" value="3"/>
</dbReference>
<evidence type="ECO:0000256" key="6">
    <source>
        <dbReference type="ARBA" id="ARBA00023015"/>
    </source>
</evidence>
<evidence type="ECO:0000256" key="2">
    <source>
        <dbReference type="ARBA" id="ARBA00022723"/>
    </source>
</evidence>
<dbReference type="InterPro" id="IPR013087">
    <property type="entry name" value="Znf_C2H2_type"/>
</dbReference>
<feature type="domain" description="C2H2-type" evidence="13">
    <location>
        <begin position="382"/>
        <end position="409"/>
    </location>
</feature>
<dbReference type="PROSITE" id="PS51915">
    <property type="entry name" value="ZAD"/>
    <property type="match status" value="1"/>
</dbReference>
<feature type="binding site" evidence="11">
    <location>
        <position position="10"/>
    </location>
    <ligand>
        <name>Zn(2+)</name>
        <dbReference type="ChEBI" id="CHEBI:29105"/>
    </ligand>
</feature>
<feature type="domain" description="ZAD" evidence="14">
    <location>
        <begin position="5"/>
        <end position="75"/>
    </location>
</feature>
<feature type="compositionally biased region" description="Acidic residues" evidence="12">
    <location>
        <begin position="685"/>
        <end position="696"/>
    </location>
</feature>
<evidence type="ECO:0000256" key="10">
    <source>
        <dbReference type="PROSITE-ProRule" id="PRU00042"/>
    </source>
</evidence>
<evidence type="ECO:0000256" key="12">
    <source>
        <dbReference type="SAM" id="MobiDB-lite"/>
    </source>
</evidence>
<accession>A0A8S1AC59</accession>
<keyword evidence="5 11" id="KW-0862">Zinc</keyword>
<dbReference type="InterPro" id="IPR036236">
    <property type="entry name" value="Znf_C2H2_sf"/>
</dbReference>
<dbReference type="SMART" id="SM00355">
    <property type="entry name" value="ZnF_C2H2"/>
    <property type="match status" value="10"/>
</dbReference>
<dbReference type="Gene3D" id="3.30.160.60">
    <property type="entry name" value="Classic Zinc Finger"/>
    <property type="match status" value="4"/>
</dbReference>
<organism evidence="15 16">
    <name type="scientific">Arctia plantaginis</name>
    <name type="common">Wood tiger moth</name>
    <name type="synonym">Phalaena plantaginis</name>
    <dbReference type="NCBI Taxonomy" id="874455"/>
    <lineage>
        <taxon>Eukaryota</taxon>
        <taxon>Metazoa</taxon>
        <taxon>Ecdysozoa</taxon>
        <taxon>Arthropoda</taxon>
        <taxon>Hexapoda</taxon>
        <taxon>Insecta</taxon>
        <taxon>Pterygota</taxon>
        <taxon>Neoptera</taxon>
        <taxon>Endopterygota</taxon>
        <taxon>Lepidoptera</taxon>
        <taxon>Glossata</taxon>
        <taxon>Ditrysia</taxon>
        <taxon>Noctuoidea</taxon>
        <taxon>Erebidae</taxon>
        <taxon>Arctiinae</taxon>
        <taxon>Arctia</taxon>
    </lineage>
</organism>
<evidence type="ECO:0000256" key="11">
    <source>
        <dbReference type="PROSITE-ProRule" id="PRU01263"/>
    </source>
</evidence>
<keyword evidence="9" id="KW-0539">Nucleus</keyword>
<proteinExistence type="predicted"/>
<comment type="caution">
    <text evidence="15">The sequence shown here is derived from an EMBL/GenBank/DDBJ whole genome shotgun (WGS) entry which is preliminary data.</text>
</comment>
<feature type="domain" description="C2H2-type" evidence="13">
    <location>
        <begin position="636"/>
        <end position="664"/>
    </location>
</feature>
<evidence type="ECO:0000313" key="16">
    <source>
        <dbReference type="Proteomes" id="UP000494256"/>
    </source>
</evidence>
<dbReference type="SMART" id="SM00868">
    <property type="entry name" value="zf-AD"/>
    <property type="match status" value="1"/>
</dbReference>
<sequence>MSDLKVCRICLRTEAKMYNFNLYQLKFYYEEVMALKVNEDDGFPSYFCYECATMLHKFHKFKEKCYVGQKILKELLWKGPITYELVYKVDRKDLMLESPLSIMTSGNHVKIYITKENSKQKDHLQLLPKIENMELEFLNEVSFSDGDNLNELTDDEKFITFNDHDKISSISDNDKIQTQEENTQNDNDIINEDRIASDNNIKVDDEKTSDDGDDEMKNAVENNDIPNSPMTVYVETENGVLITDCEELKKVHRGKKLNTWKVQSLNDKKNWKIEILSEEEALKEFRAKAEDKKYLAAAFKCKDCFKGFSKKDMLNRHVQLRHIEELGSHECRFCRYRYRLDCYLKKHMKQHYTRYNCLRCDLQCPLENTALLHEEYHSGVTRKCTYCNEEFRHSSTYYTHLRTHRSEHVCALCGASFVSAIGLRQHRHIKHVLADIESPDDDEEVNTYCKRCDIRFETRKAYEEHLFHSALHSDEDGKGTAVNKVNKRSDSFEKISVSKKVLSKREQAKITKRLSKRNNDDADLFNVKRLVKRYKRKERRQRTKPTTCHQCGEHFETQAACLKHHIEAHPRTSFHPPTERYICEICGSSLAPGSIAMHQNMHSREKLHTCDTCGKQFHAIVGLKRHMVTHTGEKPYACSLCDKRFTQSNSMKLHYRTFHLKQPYPKRNRRKQKNEPKETVGGEETNTEDSSDESLAEAEPQDRVVVERTVDVVTDRTDDTMHYLTLT</sequence>
<protein>
    <submittedName>
        <fullName evidence="15">Uncharacterized protein</fullName>
    </submittedName>
</protein>
<dbReference type="GO" id="GO:0008270">
    <property type="term" value="F:zinc ion binding"/>
    <property type="evidence" value="ECO:0007669"/>
    <property type="project" value="UniProtKB-UniRule"/>
</dbReference>
<feature type="binding site" evidence="11">
    <location>
        <position position="7"/>
    </location>
    <ligand>
        <name>Zn(2+)</name>
        <dbReference type="ChEBI" id="CHEBI:29105"/>
    </ligand>
</feature>
<dbReference type="PANTHER" id="PTHR24384:SF189">
    <property type="entry name" value="C2H2-TYPE DOMAIN-CONTAINING PROTEIN-RELATED"/>
    <property type="match status" value="1"/>
</dbReference>
<dbReference type="Pfam" id="PF07776">
    <property type="entry name" value="zf-AD"/>
    <property type="match status" value="1"/>
</dbReference>
<evidence type="ECO:0000256" key="7">
    <source>
        <dbReference type="ARBA" id="ARBA00023125"/>
    </source>
</evidence>
<feature type="domain" description="C2H2-type" evidence="13">
    <location>
        <begin position="608"/>
        <end position="635"/>
    </location>
</feature>
<keyword evidence="8" id="KW-0804">Transcription</keyword>
<feature type="compositionally biased region" description="Basic and acidic residues" evidence="12">
    <location>
        <begin position="169"/>
        <end position="178"/>
    </location>
</feature>
<keyword evidence="3" id="KW-0677">Repeat</keyword>
<evidence type="ECO:0000259" key="14">
    <source>
        <dbReference type="PROSITE" id="PS51915"/>
    </source>
</evidence>
<keyword evidence="2 11" id="KW-0479">Metal-binding</keyword>
<feature type="domain" description="C2H2-type" evidence="13">
    <location>
        <begin position="408"/>
        <end position="431"/>
    </location>
</feature>
<keyword evidence="4 10" id="KW-0863">Zinc-finger</keyword>
<dbReference type="FunFam" id="3.30.160.60:FF:000100">
    <property type="entry name" value="Zinc finger 45-like"/>
    <property type="match status" value="2"/>
</dbReference>
<evidence type="ECO:0000256" key="8">
    <source>
        <dbReference type="ARBA" id="ARBA00023163"/>
    </source>
</evidence>
<dbReference type="Gene3D" id="3.40.1800.20">
    <property type="match status" value="1"/>
</dbReference>
<evidence type="ECO:0000313" key="15">
    <source>
        <dbReference type="EMBL" id="CAB3244875.1"/>
    </source>
</evidence>
<dbReference type="Proteomes" id="UP000494256">
    <property type="component" value="Unassembled WGS sequence"/>
</dbReference>
<feature type="compositionally biased region" description="Basic and acidic residues" evidence="12">
    <location>
        <begin position="700"/>
        <end position="710"/>
    </location>
</feature>
<dbReference type="SUPFAM" id="SSF57716">
    <property type="entry name" value="Glucocorticoid receptor-like (DNA-binding domain)"/>
    <property type="match status" value="1"/>
</dbReference>
<feature type="binding site" evidence="11">
    <location>
        <position position="51"/>
    </location>
    <ligand>
        <name>Zn(2+)</name>
        <dbReference type="ChEBI" id="CHEBI:29105"/>
    </ligand>
</feature>
<gene>
    <name evidence="15" type="ORF">APLA_LOCUS10854</name>
</gene>
<reference evidence="15 16" key="1">
    <citation type="submission" date="2020-04" db="EMBL/GenBank/DDBJ databases">
        <authorList>
            <person name="Wallbank WR R."/>
            <person name="Pardo Diaz C."/>
            <person name="Kozak K."/>
            <person name="Martin S."/>
            <person name="Jiggins C."/>
            <person name="Moest M."/>
            <person name="Warren A I."/>
            <person name="Byers J.R.P. K."/>
            <person name="Montejo-Kovacevich G."/>
            <person name="Yen C E."/>
        </authorList>
    </citation>
    <scope>NUCLEOTIDE SEQUENCE [LARGE SCALE GENOMIC DNA]</scope>
</reference>
<dbReference type="OrthoDB" id="28829at2759"/>
<dbReference type="InterPro" id="IPR012934">
    <property type="entry name" value="Znf_AD"/>
</dbReference>
<dbReference type="EMBL" id="CADEBD010000322">
    <property type="protein sequence ID" value="CAB3244875.1"/>
    <property type="molecule type" value="Genomic_DNA"/>
</dbReference>
<feature type="domain" description="C2H2-type" evidence="13">
    <location>
        <begin position="299"/>
        <end position="327"/>
    </location>
</feature>
<evidence type="ECO:0000256" key="5">
    <source>
        <dbReference type="ARBA" id="ARBA00022833"/>
    </source>
</evidence>
<dbReference type="SUPFAM" id="SSF57667">
    <property type="entry name" value="beta-beta-alpha zinc fingers"/>
    <property type="match status" value="3"/>
</dbReference>
<evidence type="ECO:0000259" key="13">
    <source>
        <dbReference type="PROSITE" id="PS50157"/>
    </source>
</evidence>
<evidence type="ECO:0000256" key="3">
    <source>
        <dbReference type="ARBA" id="ARBA00022737"/>
    </source>
</evidence>
<dbReference type="PANTHER" id="PTHR24384">
    <property type="entry name" value="FINGER PUTATIVE TRANSCRIPTION FACTOR FAMILY-RELATED"/>
    <property type="match status" value="1"/>
</dbReference>
<evidence type="ECO:0000256" key="4">
    <source>
        <dbReference type="ARBA" id="ARBA00022771"/>
    </source>
</evidence>
<feature type="compositionally biased region" description="Polar residues" evidence="12">
    <location>
        <begin position="179"/>
        <end position="188"/>
    </location>
</feature>
<dbReference type="GO" id="GO:0000981">
    <property type="term" value="F:DNA-binding transcription factor activity, RNA polymerase II-specific"/>
    <property type="evidence" value="ECO:0007669"/>
    <property type="project" value="TreeGrafter"/>
</dbReference>
<dbReference type="GO" id="GO:0000978">
    <property type="term" value="F:RNA polymerase II cis-regulatory region sequence-specific DNA binding"/>
    <property type="evidence" value="ECO:0007669"/>
    <property type="project" value="TreeGrafter"/>
</dbReference>
<dbReference type="GO" id="GO:0005634">
    <property type="term" value="C:nucleus"/>
    <property type="evidence" value="ECO:0007669"/>
    <property type="project" value="UniProtKB-SubCell"/>
</dbReference>
<keyword evidence="6" id="KW-0805">Transcription regulation</keyword>
<feature type="region of interest" description="Disordered" evidence="12">
    <location>
        <begin position="662"/>
        <end position="710"/>
    </location>
</feature>
<feature type="compositionally biased region" description="Basic and acidic residues" evidence="12">
    <location>
        <begin position="191"/>
        <end position="218"/>
    </location>
</feature>
<evidence type="ECO:0000256" key="9">
    <source>
        <dbReference type="ARBA" id="ARBA00023242"/>
    </source>
</evidence>
<dbReference type="AlphaFoldDB" id="A0A8S1AC59"/>